<dbReference type="HOGENOM" id="CLU_013084_0_1_1"/>
<dbReference type="OrthoDB" id="2676448at2759"/>
<dbReference type="InParanoid" id="S8DHT1"/>
<proteinExistence type="predicted"/>
<dbReference type="AlphaFoldDB" id="S8DHT1"/>
<evidence type="ECO:0000256" key="1">
    <source>
        <dbReference type="SAM" id="Coils"/>
    </source>
</evidence>
<reference evidence="2 3" key="1">
    <citation type="journal article" date="2012" name="Science">
        <title>The Paleozoic origin of enzymatic lignin decomposition reconstructed from 31 fungal genomes.</title>
        <authorList>
            <person name="Floudas D."/>
            <person name="Binder M."/>
            <person name="Riley R."/>
            <person name="Barry K."/>
            <person name="Blanchette R.A."/>
            <person name="Henrissat B."/>
            <person name="Martinez A.T."/>
            <person name="Otillar R."/>
            <person name="Spatafora J.W."/>
            <person name="Yadav J.S."/>
            <person name="Aerts A."/>
            <person name="Benoit I."/>
            <person name="Boyd A."/>
            <person name="Carlson A."/>
            <person name="Copeland A."/>
            <person name="Coutinho P.M."/>
            <person name="de Vries R.P."/>
            <person name="Ferreira P."/>
            <person name="Findley K."/>
            <person name="Foster B."/>
            <person name="Gaskell J."/>
            <person name="Glotzer D."/>
            <person name="Gorecki P."/>
            <person name="Heitman J."/>
            <person name="Hesse C."/>
            <person name="Hori C."/>
            <person name="Igarashi K."/>
            <person name="Jurgens J.A."/>
            <person name="Kallen N."/>
            <person name="Kersten P."/>
            <person name="Kohler A."/>
            <person name="Kuees U."/>
            <person name="Kumar T.K.A."/>
            <person name="Kuo A."/>
            <person name="LaButti K."/>
            <person name="Larrondo L.F."/>
            <person name="Lindquist E."/>
            <person name="Ling A."/>
            <person name="Lombard V."/>
            <person name="Lucas S."/>
            <person name="Lundell T."/>
            <person name="Martin R."/>
            <person name="McLaughlin D.J."/>
            <person name="Morgenstern I."/>
            <person name="Morin E."/>
            <person name="Murat C."/>
            <person name="Nagy L.G."/>
            <person name="Nolan M."/>
            <person name="Ohm R.A."/>
            <person name="Patyshakuliyeva A."/>
            <person name="Rokas A."/>
            <person name="Ruiz-Duenas F.J."/>
            <person name="Sabat G."/>
            <person name="Salamov A."/>
            <person name="Samejima M."/>
            <person name="Schmutz J."/>
            <person name="Slot J.C."/>
            <person name="St John F."/>
            <person name="Stenlid J."/>
            <person name="Sun H."/>
            <person name="Sun S."/>
            <person name="Syed K."/>
            <person name="Tsang A."/>
            <person name="Wiebenga A."/>
            <person name="Young D."/>
            <person name="Pisabarro A."/>
            <person name="Eastwood D.C."/>
            <person name="Martin F."/>
            <person name="Cullen D."/>
            <person name="Grigoriev I.V."/>
            <person name="Hibbett D.S."/>
        </authorList>
    </citation>
    <scope>NUCLEOTIDE SEQUENCE</scope>
    <source>
        <strain evidence="3">FP-58527</strain>
    </source>
</reference>
<keyword evidence="3" id="KW-1185">Reference proteome</keyword>
<dbReference type="STRING" id="743788.S8DHT1"/>
<name>S8DHT1_FOMSC</name>
<organism evidence="2 3">
    <name type="scientific">Fomitopsis schrenkii</name>
    <name type="common">Brown rot fungus</name>
    <dbReference type="NCBI Taxonomy" id="2126942"/>
    <lineage>
        <taxon>Eukaryota</taxon>
        <taxon>Fungi</taxon>
        <taxon>Dikarya</taxon>
        <taxon>Basidiomycota</taxon>
        <taxon>Agaricomycotina</taxon>
        <taxon>Agaricomycetes</taxon>
        <taxon>Polyporales</taxon>
        <taxon>Fomitopsis</taxon>
    </lineage>
</organism>
<dbReference type="Proteomes" id="UP000015241">
    <property type="component" value="Unassembled WGS sequence"/>
</dbReference>
<keyword evidence="1" id="KW-0175">Coiled coil</keyword>
<accession>S8DHT1</accession>
<protein>
    <submittedName>
        <fullName evidence="2">Uncharacterized protein</fullName>
    </submittedName>
</protein>
<feature type="coiled-coil region" evidence="1">
    <location>
        <begin position="125"/>
        <end position="152"/>
    </location>
</feature>
<evidence type="ECO:0000313" key="3">
    <source>
        <dbReference type="Proteomes" id="UP000015241"/>
    </source>
</evidence>
<gene>
    <name evidence="2" type="ORF">FOMPIDRAFT_131399</name>
</gene>
<sequence length="219" mass="25669">MRWLPGSLEYQEASRLLTDREYRRSLDELERLVVQRLFELTKAGMSGTGYKMREKITQALKARAEAIKKALNRHNEHALKLQPPRPTLSWKEIVEMAAVADFDLLRETREDIRKQPWTKPLNRRAMNLRFNIERAHEEIARLNVEIRRLLTSMYDEHVDFHIAVQAASTTSPDLAFELEERLRYRNRINEQIALRLIQTSRLTGFTGSLATGLRGLCER</sequence>
<evidence type="ECO:0000313" key="2">
    <source>
        <dbReference type="EMBL" id="EPS93141.1"/>
    </source>
</evidence>
<dbReference type="EMBL" id="KE504296">
    <property type="protein sequence ID" value="EPS93141.1"/>
    <property type="molecule type" value="Genomic_DNA"/>
</dbReference>